<comment type="caution">
    <text evidence="1">The sequence shown here is derived from an EMBL/GenBank/DDBJ whole genome shotgun (WGS) entry which is preliminary data.</text>
</comment>
<gene>
    <name evidence="1" type="ORF">QPX54_09675</name>
</gene>
<protein>
    <submittedName>
        <fullName evidence="1">Uncharacterized protein</fullName>
    </submittedName>
</protein>
<evidence type="ECO:0000313" key="2">
    <source>
        <dbReference type="Proteomes" id="UP001226160"/>
    </source>
</evidence>
<evidence type="ECO:0000313" key="1">
    <source>
        <dbReference type="EMBL" id="MDK4326768.1"/>
    </source>
</evidence>
<dbReference type="EMBL" id="JASNVP010000009">
    <property type="protein sequence ID" value="MDK4326768.1"/>
    <property type="molecule type" value="Genomic_DNA"/>
</dbReference>
<sequence length="65" mass="7057">MVYVRAWLAGWQATGVIGVTDPDAQRLAFVERAAGVYACEICESSPCECPRLFGDDADYERAAGK</sequence>
<organism evidence="1 2">
    <name type="scientific">Corynebacterium propinquum</name>
    <dbReference type="NCBI Taxonomy" id="43769"/>
    <lineage>
        <taxon>Bacteria</taxon>
        <taxon>Bacillati</taxon>
        <taxon>Actinomycetota</taxon>
        <taxon>Actinomycetes</taxon>
        <taxon>Mycobacteriales</taxon>
        <taxon>Corynebacteriaceae</taxon>
        <taxon>Corynebacterium</taxon>
    </lineage>
</organism>
<dbReference type="Proteomes" id="UP001226160">
    <property type="component" value="Unassembled WGS sequence"/>
</dbReference>
<proteinExistence type="predicted"/>
<dbReference type="AlphaFoldDB" id="A0AAP4FAJ8"/>
<accession>A0AAP4FAJ8</accession>
<dbReference type="RefSeq" id="WP_284589945.1">
    <property type="nucleotide sequence ID" value="NZ_JASNVP010000009.1"/>
</dbReference>
<name>A0AAP4FAJ8_9CORY</name>
<reference evidence="1" key="1">
    <citation type="submission" date="2023-05" db="EMBL/GenBank/DDBJ databases">
        <title>Metabolic capabilities are highly conserved among human nasal-associated Corynebacterium species in pangenomic analyses.</title>
        <authorList>
            <person name="Tran T.H."/>
            <person name="Roberts A.Q."/>
            <person name="Escapa I.F."/>
            <person name="Gao W."/>
            <person name="Conlan S."/>
            <person name="Kong H."/>
            <person name="Segre J.A."/>
            <person name="Kelly M.S."/>
            <person name="Lemon K.P."/>
        </authorList>
    </citation>
    <scope>NUCLEOTIDE SEQUENCE</scope>
    <source>
        <strain evidence="1">KPL2654</strain>
    </source>
</reference>